<evidence type="ECO:0000256" key="2">
    <source>
        <dbReference type="ARBA" id="ARBA00022771"/>
    </source>
</evidence>
<evidence type="ECO:0000313" key="6">
    <source>
        <dbReference type="Proteomes" id="UP000695022"/>
    </source>
</evidence>
<evidence type="ECO:0000259" key="5">
    <source>
        <dbReference type="PROSITE" id="PS51036"/>
    </source>
</evidence>
<protein>
    <submittedName>
        <fullName evidence="7">Uncharacterized protein LOC106818136</fullName>
    </submittedName>
</protein>
<gene>
    <name evidence="7" type="primary">LOC106818136</name>
</gene>
<evidence type="ECO:0000256" key="4">
    <source>
        <dbReference type="SAM" id="MobiDB-lite"/>
    </source>
</evidence>
<dbReference type="SMART" id="SM00259">
    <property type="entry name" value="ZnF_A20"/>
    <property type="match status" value="2"/>
</dbReference>
<evidence type="ECO:0000256" key="1">
    <source>
        <dbReference type="ARBA" id="ARBA00022723"/>
    </source>
</evidence>
<feature type="compositionally biased region" description="Polar residues" evidence="4">
    <location>
        <begin position="1"/>
        <end position="31"/>
    </location>
</feature>
<feature type="region of interest" description="Disordered" evidence="4">
    <location>
        <begin position="303"/>
        <end position="336"/>
    </location>
</feature>
<dbReference type="Pfam" id="PF01754">
    <property type="entry name" value="zf-A20"/>
    <property type="match status" value="1"/>
</dbReference>
<feature type="region of interest" description="Disordered" evidence="4">
    <location>
        <begin position="154"/>
        <end position="184"/>
    </location>
</feature>
<feature type="region of interest" description="Disordered" evidence="4">
    <location>
        <begin position="263"/>
        <end position="291"/>
    </location>
</feature>
<dbReference type="GeneID" id="106818136"/>
<proteinExistence type="predicted"/>
<feature type="compositionally biased region" description="Basic and acidic residues" evidence="4">
    <location>
        <begin position="174"/>
        <end position="184"/>
    </location>
</feature>
<reference evidence="7" key="1">
    <citation type="submission" date="2025-08" db="UniProtKB">
        <authorList>
            <consortium name="RefSeq"/>
        </authorList>
    </citation>
    <scope>IDENTIFICATION</scope>
</reference>
<accession>A0ABM1F1M3</accession>
<evidence type="ECO:0000313" key="7">
    <source>
        <dbReference type="RefSeq" id="XP_014678344.1"/>
    </source>
</evidence>
<sequence length="490" mass="54167">MTNNLADVTRKQTTANRGKSFTNIEKTTKPPSAQLPWQRETAGKIVSLMEECCHGDHCLYMCSYLTYPYCHECARTRTSERASPADSPRTHTPTLLESKESAAASFAWVYAGATCMVEDCTRTASYRGYCDICFYKTCSISDCYIVSSPVPDENRNNSNHGGSNHGDGNTGNPDDGHRGDADKAHSDELASWKSFFCTDGGALATANVYNSGALLVADVEERFDLFVRARSTAARDDWMTAPPSGHLDARTRRNAATVLLLGDQSSPDEHKSPHRSTGRNQQSRHQSNDEIWWLDNATRAPLDERPVARNRSSGQTREHASERREPASRLTRADRSRLPLVADESNGCGGRCVGPGCWNVASVNGLCDGCYTTLERMLRRRRRRRKREVSQASGGGASGTLTPDREELATSACDAQDGLKFNWPRDGIRCRMIGCDFYADPELKMFCSKCFNLYLKGDVKCVAARPMDFIPTSRVSWQLTGLACPAHSPL</sequence>
<feature type="domain" description="A20-type" evidence="5">
    <location>
        <begin position="424"/>
        <end position="459"/>
    </location>
</feature>
<name>A0ABM1F1M3_PRICU</name>
<feature type="region of interest" description="Disordered" evidence="4">
    <location>
        <begin position="1"/>
        <end position="34"/>
    </location>
</feature>
<keyword evidence="3" id="KW-0862">Zinc</keyword>
<dbReference type="Proteomes" id="UP000695022">
    <property type="component" value="Unplaced"/>
</dbReference>
<organism evidence="6 7">
    <name type="scientific">Priapulus caudatus</name>
    <name type="common">Priapulid worm</name>
    <dbReference type="NCBI Taxonomy" id="37621"/>
    <lineage>
        <taxon>Eukaryota</taxon>
        <taxon>Metazoa</taxon>
        <taxon>Ecdysozoa</taxon>
        <taxon>Scalidophora</taxon>
        <taxon>Priapulida</taxon>
        <taxon>Priapulimorpha</taxon>
        <taxon>Priapulimorphida</taxon>
        <taxon>Priapulidae</taxon>
        <taxon>Priapulus</taxon>
    </lineage>
</organism>
<dbReference type="PROSITE" id="PS51036">
    <property type="entry name" value="ZF_A20"/>
    <property type="match status" value="1"/>
</dbReference>
<keyword evidence="6" id="KW-1185">Reference proteome</keyword>
<evidence type="ECO:0000256" key="3">
    <source>
        <dbReference type="ARBA" id="ARBA00022833"/>
    </source>
</evidence>
<feature type="region of interest" description="Disordered" evidence="4">
    <location>
        <begin position="382"/>
        <end position="403"/>
    </location>
</feature>
<dbReference type="Gene3D" id="1.20.5.4770">
    <property type="match status" value="1"/>
</dbReference>
<feature type="compositionally biased region" description="Basic and acidic residues" evidence="4">
    <location>
        <begin position="316"/>
        <end position="336"/>
    </location>
</feature>
<keyword evidence="1" id="KW-0479">Metal-binding</keyword>
<dbReference type="InterPro" id="IPR002653">
    <property type="entry name" value="Znf_A20"/>
</dbReference>
<keyword evidence="2" id="KW-0863">Zinc-finger</keyword>
<dbReference type="RefSeq" id="XP_014678344.1">
    <property type="nucleotide sequence ID" value="XM_014822858.1"/>
</dbReference>